<dbReference type="SMART" id="SM00245">
    <property type="entry name" value="TSPc"/>
    <property type="match status" value="1"/>
</dbReference>
<dbReference type="PROSITE" id="PS51257">
    <property type="entry name" value="PROKAR_LIPOPROTEIN"/>
    <property type="match status" value="1"/>
</dbReference>
<dbReference type="InterPro" id="IPR029045">
    <property type="entry name" value="ClpP/crotonase-like_dom_sf"/>
</dbReference>
<protein>
    <submittedName>
        <fullName evidence="2">S41 family peptidase</fullName>
    </submittedName>
</protein>
<evidence type="ECO:0000259" key="1">
    <source>
        <dbReference type="SMART" id="SM00245"/>
    </source>
</evidence>
<evidence type="ECO:0000313" key="2">
    <source>
        <dbReference type="EMBL" id="MDN3707017.1"/>
    </source>
</evidence>
<dbReference type="InterPro" id="IPR005151">
    <property type="entry name" value="Tail-specific_protease"/>
</dbReference>
<name>A0ABT8CUZ3_9FLAO</name>
<dbReference type="Pfam" id="PF03572">
    <property type="entry name" value="Peptidase_S41"/>
    <property type="match status" value="1"/>
</dbReference>
<dbReference type="PANTHER" id="PTHR32060:SF22">
    <property type="entry name" value="CARBOXYL-TERMINAL-PROCESSING PEPTIDASE 3, CHLOROPLASTIC"/>
    <property type="match status" value="1"/>
</dbReference>
<reference evidence="3" key="1">
    <citation type="journal article" date="2019" name="Int. J. Syst. Evol. Microbiol.">
        <title>The Global Catalogue of Microorganisms (GCM) 10K type strain sequencing project: providing services to taxonomists for standard genome sequencing and annotation.</title>
        <authorList>
            <consortium name="The Broad Institute Genomics Platform"/>
            <consortium name="The Broad Institute Genome Sequencing Center for Infectious Disease"/>
            <person name="Wu L."/>
            <person name="Ma J."/>
        </authorList>
    </citation>
    <scope>NUCLEOTIDE SEQUENCE [LARGE SCALE GENOMIC DNA]</scope>
    <source>
        <strain evidence="3">CECT 7184</strain>
    </source>
</reference>
<comment type="caution">
    <text evidence="2">The sequence shown here is derived from an EMBL/GenBank/DDBJ whole genome shotgun (WGS) entry which is preliminary data.</text>
</comment>
<dbReference type="EMBL" id="JAUFQU010000001">
    <property type="protein sequence ID" value="MDN3707017.1"/>
    <property type="molecule type" value="Genomic_DNA"/>
</dbReference>
<keyword evidence="3" id="KW-1185">Reference proteome</keyword>
<dbReference type="PANTHER" id="PTHR32060">
    <property type="entry name" value="TAIL-SPECIFIC PROTEASE"/>
    <property type="match status" value="1"/>
</dbReference>
<evidence type="ECO:0000313" key="3">
    <source>
        <dbReference type="Proteomes" id="UP001242368"/>
    </source>
</evidence>
<accession>A0ABT8CUZ3</accession>
<feature type="domain" description="Tail specific protease" evidence="1">
    <location>
        <begin position="259"/>
        <end position="515"/>
    </location>
</feature>
<dbReference type="RefSeq" id="WP_290363061.1">
    <property type="nucleotide sequence ID" value="NZ_JAUFQU010000001.1"/>
</dbReference>
<organism evidence="2 3">
    <name type="scientific">Paenimyroides ceti</name>
    <dbReference type="NCBI Taxonomy" id="395087"/>
    <lineage>
        <taxon>Bacteria</taxon>
        <taxon>Pseudomonadati</taxon>
        <taxon>Bacteroidota</taxon>
        <taxon>Flavobacteriia</taxon>
        <taxon>Flavobacteriales</taxon>
        <taxon>Flavobacteriaceae</taxon>
        <taxon>Paenimyroides</taxon>
    </lineage>
</organism>
<gene>
    <name evidence="2" type="ORF">QW060_07695</name>
</gene>
<sequence>MKHFSLLFTALLMLGCASTSRQNARIHTPVAPKKLIKDVDYVQKTMKKIHPDLYWYISQEDLDYKFDSIRKTITQPMTPNEFYLKISPVVAAVRQGHMSVVPLYEKMDKKDKKTRKKYKKSVSPLAQFEYYWDNDELYIYKNNSKDSLISAGSKVLSIENITPKDIYRKYRKTFTSDGYNTTFIAKRFSKTIVNYYTLELGYKDSLNMTLSCNDIVYRTKIYRDFKENTKTKIDSLVTEWTNNDSLNPFKNKIVSKEEKKEKKKELKEKKKYNRTFGFDPKTKKFSKELTYPIRNDSTIAVLTIRNFSQGNAEKAYDSVFSEIEKKHVQTLVIDLRGNTGGRLSDIKSLYEYLALESEPFVDPTLVNSHFRLPFDAIRGKSVIDYTLLSPFYLVHTIALWSKTYKADDGHYYYKIPGYKAIDIQPKAFKGKLFVLIDGATFSASSIISSNLKSTKRAVFVGEETGGAYNGTVAGRMPILKLPHSKLKWVAGIMSVKPYHKEKTEGYGIMPDITITPAPEDVVNENDLGLDWIIKHLDYSSTSK</sequence>
<dbReference type="Proteomes" id="UP001242368">
    <property type="component" value="Unassembled WGS sequence"/>
</dbReference>
<proteinExistence type="predicted"/>
<dbReference type="Gene3D" id="3.90.226.10">
    <property type="entry name" value="2-enoyl-CoA Hydratase, Chain A, domain 1"/>
    <property type="match status" value="1"/>
</dbReference>
<dbReference type="SUPFAM" id="SSF52096">
    <property type="entry name" value="ClpP/crotonase"/>
    <property type="match status" value="1"/>
</dbReference>